<dbReference type="AlphaFoldDB" id="A0A1Y1QHY3"/>
<proteinExistence type="predicted"/>
<comment type="caution">
    <text evidence="2">The sequence shown here is derived from an EMBL/GenBank/DDBJ whole genome shotgun (WGS) entry which is preliminary data.</text>
</comment>
<accession>A0A1Y1QHY3</accession>
<protein>
    <submittedName>
        <fullName evidence="2">Pilus assembly protein PilE</fullName>
    </submittedName>
</protein>
<name>A0A1Y1QHY3_9GAMM</name>
<dbReference type="InterPro" id="IPR045584">
    <property type="entry name" value="Pilin-like"/>
</dbReference>
<evidence type="ECO:0000313" key="3">
    <source>
        <dbReference type="Proteomes" id="UP000192491"/>
    </source>
</evidence>
<dbReference type="PROSITE" id="PS00409">
    <property type="entry name" value="PROKAR_NTER_METHYL"/>
    <property type="match status" value="1"/>
</dbReference>
<dbReference type="Gene3D" id="3.30.700.10">
    <property type="entry name" value="Glycoprotein, Type 4 Pilin"/>
    <property type="match status" value="1"/>
</dbReference>
<keyword evidence="1" id="KW-0472">Membrane</keyword>
<dbReference type="InterPro" id="IPR031982">
    <property type="entry name" value="PilE-like"/>
</dbReference>
<keyword evidence="1" id="KW-1133">Transmembrane helix</keyword>
<dbReference type="NCBIfam" id="TIGR02532">
    <property type="entry name" value="IV_pilin_GFxxxE"/>
    <property type="match status" value="1"/>
</dbReference>
<dbReference type="Pfam" id="PF07963">
    <property type="entry name" value="N_methyl"/>
    <property type="match status" value="1"/>
</dbReference>
<dbReference type="SUPFAM" id="SSF54523">
    <property type="entry name" value="Pili subunits"/>
    <property type="match status" value="1"/>
</dbReference>
<dbReference type="EMBL" id="MTEJ01000260">
    <property type="protein sequence ID" value="OQX06099.1"/>
    <property type="molecule type" value="Genomic_DNA"/>
</dbReference>
<feature type="transmembrane region" description="Helical" evidence="1">
    <location>
        <begin position="12"/>
        <end position="34"/>
    </location>
</feature>
<reference evidence="2 3" key="1">
    <citation type="submission" date="2017-01" db="EMBL/GenBank/DDBJ databases">
        <title>Novel large sulfur bacteria in the metagenomes of groundwater-fed chemosynthetic microbial mats in the Lake Huron basin.</title>
        <authorList>
            <person name="Sharrar A.M."/>
            <person name="Flood B.E."/>
            <person name="Bailey J.V."/>
            <person name="Jones D.S."/>
            <person name="Biddanda B."/>
            <person name="Ruberg S.A."/>
            <person name="Marcus D.N."/>
            <person name="Dick G.J."/>
        </authorList>
    </citation>
    <scope>NUCLEOTIDE SEQUENCE [LARGE SCALE GENOMIC DNA]</scope>
    <source>
        <strain evidence="2">A8</strain>
    </source>
</reference>
<keyword evidence="1" id="KW-0812">Transmembrane</keyword>
<dbReference type="Pfam" id="PF16732">
    <property type="entry name" value="ComP_DUS"/>
    <property type="match status" value="1"/>
</dbReference>
<dbReference type="Proteomes" id="UP000192491">
    <property type="component" value="Unassembled WGS sequence"/>
</dbReference>
<dbReference type="GO" id="GO:0043683">
    <property type="term" value="P:type IV pilus assembly"/>
    <property type="evidence" value="ECO:0007669"/>
    <property type="project" value="InterPro"/>
</dbReference>
<organism evidence="2 3">
    <name type="scientific">Thiothrix lacustris</name>
    <dbReference type="NCBI Taxonomy" id="525917"/>
    <lineage>
        <taxon>Bacteria</taxon>
        <taxon>Pseudomonadati</taxon>
        <taxon>Pseudomonadota</taxon>
        <taxon>Gammaproteobacteria</taxon>
        <taxon>Thiotrichales</taxon>
        <taxon>Thiotrichaceae</taxon>
        <taxon>Thiothrix</taxon>
    </lineage>
</organism>
<dbReference type="InterPro" id="IPR012902">
    <property type="entry name" value="N_methyl_site"/>
</dbReference>
<evidence type="ECO:0000256" key="1">
    <source>
        <dbReference type="SAM" id="Phobius"/>
    </source>
</evidence>
<gene>
    <name evidence="2" type="ORF">BWK73_31780</name>
</gene>
<evidence type="ECO:0000313" key="2">
    <source>
        <dbReference type="EMBL" id="OQX06099.1"/>
    </source>
</evidence>
<sequence>MNKKSAFHHITRGFTLIELIIVVAIISIIATFSYPSYTNYVVKTYRSTAKDCLAEYTQFMERFYTINFAYHQKIAGNALVLPNLDCAAQGNMQQRYLFTADTLSRSTFRVVATPIGIQMKQDKLCGTLSIDQTGTHTASGTGGSKECW</sequence>